<evidence type="ECO:0000256" key="4">
    <source>
        <dbReference type="ARBA" id="ARBA00022741"/>
    </source>
</evidence>
<dbReference type="SUPFAM" id="SSF52540">
    <property type="entry name" value="P-loop containing nucleoside triphosphate hydrolases"/>
    <property type="match status" value="1"/>
</dbReference>
<reference evidence="11 12" key="1">
    <citation type="submission" date="2017-06" db="EMBL/GenBank/DDBJ databases">
        <title>Description of Rhodopirellula bahusiensis sp. nov.</title>
        <authorList>
            <person name="Kizina J."/>
            <person name="Harder J."/>
        </authorList>
    </citation>
    <scope>NUCLEOTIDE SEQUENCE [LARGE SCALE GENOMIC DNA]</scope>
    <source>
        <strain evidence="11 12">SWK21</strain>
    </source>
</reference>
<accession>A0A2G1W3V1</accession>
<dbReference type="RefSeq" id="WP_099262279.1">
    <property type="nucleotide sequence ID" value="NZ_NIZW01000015.1"/>
</dbReference>
<dbReference type="GeneID" id="90610164"/>
<dbReference type="CDD" id="cd05387">
    <property type="entry name" value="BY-kinase"/>
    <property type="match status" value="1"/>
</dbReference>
<dbReference type="Pfam" id="PF13614">
    <property type="entry name" value="AAA_31"/>
    <property type="match status" value="1"/>
</dbReference>
<dbReference type="GO" id="GO:0004713">
    <property type="term" value="F:protein tyrosine kinase activity"/>
    <property type="evidence" value="ECO:0007669"/>
    <property type="project" value="TreeGrafter"/>
</dbReference>
<dbReference type="Gene3D" id="3.40.50.300">
    <property type="entry name" value="P-loop containing nucleotide triphosphate hydrolases"/>
    <property type="match status" value="1"/>
</dbReference>
<dbReference type="InterPro" id="IPR050445">
    <property type="entry name" value="Bact_polysacc_biosynth/exp"/>
</dbReference>
<evidence type="ECO:0000256" key="8">
    <source>
        <dbReference type="ARBA" id="ARBA00051245"/>
    </source>
</evidence>
<gene>
    <name evidence="11" type="ORF">CEE69_19325</name>
</gene>
<evidence type="ECO:0000256" key="3">
    <source>
        <dbReference type="ARBA" id="ARBA00022679"/>
    </source>
</evidence>
<comment type="caution">
    <text evidence="11">The sequence shown here is derived from an EMBL/GenBank/DDBJ whole genome shotgun (WGS) entry which is preliminary data.</text>
</comment>
<evidence type="ECO:0000259" key="10">
    <source>
        <dbReference type="Pfam" id="PF13614"/>
    </source>
</evidence>
<comment type="catalytic activity">
    <reaction evidence="8">
        <text>L-tyrosyl-[protein] + ATP = O-phospho-L-tyrosyl-[protein] + ADP + H(+)</text>
        <dbReference type="Rhea" id="RHEA:10596"/>
        <dbReference type="Rhea" id="RHEA-COMP:10136"/>
        <dbReference type="Rhea" id="RHEA-COMP:20101"/>
        <dbReference type="ChEBI" id="CHEBI:15378"/>
        <dbReference type="ChEBI" id="CHEBI:30616"/>
        <dbReference type="ChEBI" id="CHEBI:46858"/>
        <dbReference type="ChEBI" id="CHEBI:61978"/>
        <dbReference type="ChEBI" id="CHEBI:456216"/>
        <dbReference type="EC" id="2.7.10.2"/>
    </reaction>
</comment>
<evidence type="ECO:0000313" key="11">
    <source>
        <dbReference type="EMBL" id="PHQ33718.1"/>
    </source>
</evidence>
<sequence length="498" mass="53750">MMNQPNNFIQSHARNRRYVSKTVAQMQAVDSLDSSSAAPRTNDATIRESLTGLERSERVTRRLDEAVLRLDRAASMRRQRGTEETLGEATEVEAAPVDNDPVVPAPKSHLLEDSPSAIKRPSDRLKSMRVDRRDDATGMQLDASVSESSSIWMETADQSTRLRIDRPVDAEDTARRIGEPLIVSGVAKIPAAPVVDVDSLHTEVSQPSSFAPETIQTPVHHPEPQPMPDVASRVTQTVSEAERYLAESMRQQTAHMADLAPVIEPEPAAVVQPVTAPVDEPVEVAKRPFVAAWQVNELEIPDTVSELFLCGSLADQLGQHIVDAQLDGLGSIAVTSVLPGEGRSTVAMGIALSVAYTGMKVALVDADSNGPTLVDDFALELDHDWIDAIRDGIPVEEIAVASESDALTLIPLLPGAEELSPASSELEQVIERLKQSFDLVIIDCGTSALSTASLCDSALVVRDAGRTDVSEIETLVQELRRNGLTGVGIVENFCQDTE</sequence>
<dbReference type="InterPro" id="IPR027417">
    <property type="entry name" value="P-loop_NTPase"/>
</dbReference>
<keyword evidence="5" id="KW-0418">Kinase</keyword>
<name>A0A2G1W3V1_9BACT</name>
<comment type="similarity">
    <text evidence="1">Belongs to the CpsD/CapB family.</text>
</comment>
<organism evidence="11 12">
    <name type="scientific">Rhodopirellula bahusiensis</name>
    <dbReference type="NCBI Taxonomy" id="2014065"/>
    <lineage>
        <taxon>Bacteria</taxon>
        <taxon>Pseudomonadati</taxon>
        <taxon>Planctomycetota</taxon>
        <taxon>Planctomycetia</taxon>
        <taxon>Pirellulales</taxon>
        <taxon>Pirellulaceae</taxon>
        <taxon>Rhodopirellula</taxon>
    </lineage>
</organism>
<evidence type="ECO:0000256" key="1">
    <source>
        <dbReference type="ARBA" id="ARBA00007316"/>
    </source>
</evidence>
<dbReference type="PANTHER" id="PTHR32309">
    <property type="entry name" value="TYROSINE-PROTEIN KINASE"/>
    <property type="match status" value="1"/>
</dbReference>
<evidence type="ECO:0000256" key="9">
    <source>
        <dbReference type="SAM" id="MobiDB-lite"/>
    </source>
</evidence>
<proteinExistence type="inferred from homology"/>
<keyword evidence="12" id="KW-1185">Reference proteome</keyword>
<dbReference type="PANTHER" id="PTHR32309:SF13">
    <property type="entry name" value="FERRIC ENTEROBACTIN TRANSPORT PROTEIN FEPE"/>
    <property type="match status" value="1"/>
</dbReference>
<evidence type="ECO:0000313" key="12">
    <source>
        <dbReference type="Proteomes" id="UP000225740"/>
    </source>
</evidence>
<protein>
    <recommendedName>
        <fullName evidence="2">non-specific protein-tyrosine kinase</fullName>
        <ecNumber evidence="2">2.7.10.2</ecNumber>
    </recommendedName>
</protein>
<dbReference type="AlphaFoldDB" id="A0A2G1W3V1"/>
<dbReference type="InterPro" id="IPR025669">
    <property type="entry name" value="AAA_dom"/>
</dbReference>
<keyword evidence="4" id="KW-0547">Nucleotide-binding</keyword>
<keyword evidence="6" id="KW-0067">ATP-binding</keyword>
<keyword evidence="3" id="KW-0808">Transferase</keyword>
<evidence type="ECO:0000256" key="7">
    <source>
        <dbReference type="ARBA" id="ARBA00023137"/>
    </source>
</evidence>
<dbReference type="GO" id="GO:0005886">
    <property type="term" value="C:plasma membrane"/>
    <property type="evidence" value="ECO:0007669"/>
    <property type="project" value="TreeGrafter"/>
</dbReference>
<dbReference type="EC" id="2.7.10.2" evidence="2"/>
<evidence type="ECO:0000256" key="6">
    <source>
        <dbReference type="ARBA" id="ARBA00022840"/>
    </source>
</evidence>
<keyword evidence="7" id="KW-0829">Tyrosine-protein kinase</keyword>
<feature type="region of interest" description="Disordered" evidence="9">
    <location>
        <begin position="98"/>
        <end position="118"/>
    </location>
</feature>
<dbReference type="EMBL" id="NIZW01000015">
    <property type="protein sequence ID" value="PHQ33718.1"/>
    <property type="molecule type" value="Genomic_DNA"/>
</dbReference>
<dbReference type="OrthoDB" id="238666at2"/>
<feature type="domain" description="AAA" evidence="10">
    <location>
        <begin position="332"/>
        <end position="447"/>
    </location>
</feature>
<dbReference type="InterPro" id="IPR005702">
    <property type="entry name" value="Wzc-like_C"/>
</dbReference>
<dbReference type="Proteomes" id="UP000225740">
    <property type="component" value="Unassembled WGS sequence"/>
</dbReference>
<evidence type="ECO:0000256" key="2">
    <source>
        <dbReference type="ARBA" id="ARBA00011903"/>
    </source>
</evidence>
<evidence type="ECO:0000256" key="5">
    <source>
        <dbReference type="ARBA" id="ARBA00022777"/>
    </source>
</evidence>